<dbReference type="AlphaFoldDB" id="A0A060YM13"/>
<proteinExistence type="predicted"/>
<dbReference type="PaxDb" id="8022-A0A060YM13"/>
<evidence type="ECO:0000313" key="4">
    <source>
        <dbReference type="EMBL" id="CDQ92913.1"/>
    </source>
</evidence>
<dbReference type="EMBL" id="FR914109">
    <property type="protein sequence ID" value="CDQ92913.1"/>
    <property type="molecule type" value="Genomic_DNA"/>
</dbReference>
<dbReference type="InterPro" id="IPR029515">
    <property type="entry name" value="Liprin"/>
</dbReference>
<dbReference type="STRING" id="8022.A0A060YM13"/>
<feature type="non-terminal residue" evidence="4">
    <location>
        <position position="1"/>
    </location>
</feature>
<dbReference type="Proteomes" id="UP000193380">
    <property type="component" value="Unassembled WGS sequence"/>
</dbReference>
<dbReference type="GO" id="GO:0007528">
    <property type="term" value="P:neuromuscular junction development"/>
    <property type="evidence" value="ECO:0007669"/>
    <property type="project" value="TreeGrafter"/>
</dbReference>
<evidence type="ECO:0000259" key="3">
    <source>
        <dbReference type="Pfam" id="PF26022"/>
    </source>
</evidence>
<evidence type="ECO:0000256" key="2">
    <source>
        <dbReference type="SAM" id="Coils"/>
    </source>
</evidence>
<organism evidence="4 5">
    <name type="scientific">Oncorhynchus mykiss</name>
    <name type="common">Rainbow trout</name>
    <name type="synonym">Salmo gairdneri</name>
    <dbReference type="NCBI Taxonomy" id="8022"/>
    <lineage>
        <taxon>Eukaryota</taxon>
        <taxon>Metazoa</taxon>
        <taxon>Chordata</taxon>
        <taxon>Craniata</taxon>
        <taxon>Vertebrata</taxon>
        <taxon>Euteleostomi</taxon>
        <taxon>Actinopterygii</taxon>
        <taxon>Neopterygii</taxon>
        <taxon>Teleostei</taxon>
        <taxon>Protacanthopterygii</taxon>
        <taxon>Salmoniformes</taxon>
        <taxon>Salmonidae</taxon>
        <taxon>Salmoninae</taxon>
        <taxon>Oncorhynchus</taxon>
    </lineage>
</organism>
<name>A0A060YM13_ONCMY</name>
<reference evidence="4" key="1">
    <citation type="journal article" date="2014" name="Nat. Commun.">
        <title>The rainbow trout genome provides novel insights into evolution after whole-genome duplication in vertebrates.</title>
        <authorList>
            <person name="Berthelot C."/>
            <person name="Brunet F."/>
            <person name="Chalopin D."/>
            <person name="Juanchich A."/>
            <person name="Bernard M."/>
            <person name="Noel B."/>
            <person name="Bento P."/>
            <person name="Da Silva C."/>
            <person name="Labadie K."/>
            <person name="Alberti A."/>
            <person name="Aury J.M."/>
            <person name="Louis A."/>
            <person name="Dehais P."/>
            <person name="Bardou P."/>
            <person name="Montfort J."/>
            <person name="Klopp C."/>
            <person name="Cabau C."/>
            <person name="Gaspin C."/>
            <person name="Thorgaard G.H."/>
            <person name="Boussaha M."/>
            <person name="Quillet E."/>
            <person name="Guyomard R."/>
            <person name="Galiana D."/>
            <person name="Bobe J."/>
            <person name="Volff J.N."/>
            <person name="Genet C."/>
            <person name="Wincker P."/>
            <person name="Jaillon O."/>
            <person name="Roest Crollius H."/>
            <person name="Guiguen Y."/>
        </authorList>
    </citation>
    <scope>NUCLEOTIDE SEQUENCE [LARGE SCALE GENOMIC DNA]</scope>
</reference>
<reference evidence="4" key="2">
    <citation type="submission" date="2014-03" db="EMBL/GenBank/DDBJ databases">
        <authorList>
            <person name="Genoscope - CEA"/>
        </authorList>
    </citation>
    <scope>NUCLEOTIDE SEQUENCE</scope>
</reference>
<keyword evidence="1" id="KW-0677">Repeat</keyword>
<accession>A0A060YM13</accession>
<dbReference type="PANTHER" id="PTHR12587">
    <property type="entry name" value="LAR INTERACTING PROTEIN LIP -RELATED PROTEIN"/>
    <property type="match status" value="1"/>
</dbReference>
<dbReference type="Pfam" id="PF26022">
    <property type="entry name" value="CC_Liprin_beta"/>
    <property type="match status" value="1"/>
</dbReference>
<keyword evidence="2" id="KW-0175">Coiled coil</keyword>
<feature type="domain" description="Liprin-beta-1/2 coiled-coil" evidence="3">
    <location>
        <begin position="38"/>
        <end position="140"/>
    </location>
</feature>
<dbReference type="GO" id="GO:0048786">
    <property type="term" value="C:presynaptic active zone"/>
    <property type="evidence" value="ECO:0007669"/>
    <property type="project" value="TreeGrafter"/>
</dbReference>
<sequence length="162" mass="18581">CLACSVSLPSPPPILDSSFVCVSLQVNLRSPVNNESYQERLVRLEGDKEFLVLQVSVLTDQVEAQGEKIRDLESSLEEHHHKLNSTEEMLQQELLSRNSLETQKLDLMDEVSYLKLKLVGMDEKQNHNDSSKDQQNKAEVQYYSAGWHDWRESHTGLVNRKT</sequence>
<dbReference type="PANTHER" id="PTHR12587:SF18">
    <property type="entry name" value="LIPRIN-BETA-2"/>
    <property type="match status" value="1"/>
</dbReference>
<evidence type="ECO:0000313" key="5">
    <source>
        <dbReference type="Proteomes" id="UP000193380"/>
    </source>
</evidence>
<feature type="coiled-coil region" evidence="2">
    <location>
        <begin position="34"/>
        <end position="89"/>
    </location>
</feature>
<evidence type="ECO:0000256" key="1">
    <source>
        <dbReference type="ARBA" id="ARBA00022737"/>
    </source>
</evidence>
<protein>
    <recommendedName>
        <fullName evidence="3">Liprin-beta-1/2 coiled-coil domain-containing protein</fullName>
    </recommendedName>
</protein>
<dbReference type="InterPro" id="IPR058914">
    <property type="entry name" value="LIPB1/2_CC"/>
</dbReference>
<gene>
    <name evidence="4" type="ORF">GSONMT00035374001</name>
</gene>